<proteinExistence type="predicted"/>
<dbReference type="PATRIC" id="fig|361041.3.peg.2290"/>
<keyword evidence="2" id="KW-1185">Reference proteome</keyword>
<organism evidence="1 2">
    <name type="scientific">Devosia soli</name>
    <dbReference type="NCBI Taxonomy" id="361041"/>
    <lineage>
        <taxon>Bacteria</taxon>
        <taxon>Pseudomonadati</taxon>
        <taxon>Pseudomonadota</taxon>
        <taxon>Alphaproteobacteria</taxon>
        <taxon>Hyphomicrobiales</taxon>
        <taxon>Devosiaceae</taxon>
        <taxon>Devosia</taxon>
    </lineage>
</organism>
<dbReference type="STRING" id="361041.VW35_14505"/>
<dbReference type="EMBL" id="LAJG01000024">
    <property type="protein sequence ID" value="KKB77854.1"/>
    <property type="molecule type" value="Genomic_DNA"/>
</dbReference>
<dbReference type="RefSeq" id="WP_046143774.1">
    <property type="nucleotide sequence ID" value="NZ_LAJG01000024.1"/>
</dbReference>
<evidence type="ECO:0000313" key="1">
    <source>
        <dbReference type="EMBL" id="KKB77854.1"/>
    </source>
</evidence>
<accession>A0A0F5L6M2</accession>
<name>A0A0F5L6M2_9HYPH</name>
<gene>
    <name evidence="1" type="ORF">VW35_14505</name>
</gene>
<dbReference type="InterPro" id="IPR023998">
    <property type="entry name" value="FCR-like"/>
</dbReference>
<comment type="caution">
    <text evidence="1">The sequence shown here is derived from an EMBL/GenBank/DDBJ whole genome shotgun (WGS) entry which is preliminary data.</text>
</comment>
<dbReference type="AlphaFoldDB" id="A0A0F5L6M2"/>
<dbReference type="OrthoDB" id="7942745at2"/>
<protein>
    <recommendedName>
        <fullName evidence="3">Ferric siderophore reductase C-terminal domain-containing protein</fullName>
    </recommendedName>
</protein>
<evidence type="ECO:0008006" key="3">
    <source>
        <dbReference type="Google" id="ProtNLM"/>
    </source>
</evidence>
<reference evidence="1 2" key="1">
    <citation type="submission" date="2015-03" db="EMBL/GenBank/DDBJ databases">
        <authorList>
            <person name="Hassan Y.I."/>
            <person name="Lepp D."/>
            <person name="Zhou T."/>
        </authorList>
    </citation>
    <scope>NUCLEOTIDE SEQUENCE [LARGE SCALE GENOMIC DNA]</scope>
    <source>
        <strain evidence="1 2">GH2-10</strain>
    </source>
</reference>
<dbReference type="Proteomes" id="UP000033514">
    <property type="component" value="Unassembled WGS sequence"/>
</dbReference>
<sequence>MAGTARNFLFALNDEDVALSRLLLTARSVTGFMDGAPGAALPGWHAVGADNRALLETLYARLEATYPHAGQPFYAVRLWTNLMWQPAYLAVIAVHVHGAVPDLRALSQAVKGIDVNGFRLPPGLQFTGDLETMLARTGAELRSIADGVLAEINGVTKLKRIPALRLLADRMLGLMVRLRHYVPGLAPDEQKRVSDLWLAAMGLTGQGDLEAITLGDGTRVMVTARKGCCLDYLAFPDTYCASCPKQDDALRRKRQWEEAEAERSAAL</sequence>
<dbReference type="NCBIfam" id="TIGR03950">
    <property type="entry name" value="sidero_Fe_reduc"/>
    <property type="match status" value="1"/>
</dbReference>
<evidence type="ECO:0000313" key="2">
    <source>
        <dbReference type="Proteomes" id="UP000033514"/>
    </source>
</evidence>